<dbReference type="Gene3D" id="3.40.50.720">
    <property type="entry name" value="NAD(P)-binding Rossmann-like Domain"/>
    <property type="match status" value="1"/>
</dbReference>
<sequence length="277" mass="28757">MTTSTPDYTRLFQLDGRTVVVVGAGGIGREAALALAAHGARVVVADLSLEAAESTAAAIAERGGVAEATALNVLDDAEVEAAAERYADAAGLVFTAAMNVRKRMEDYTMDEYDRVVNLNLRSSFQLIRHFGRAFAANGGGSIVGFASIRAQVVEPGQGVYAATKAGLVQLAKTAAAEFGPSGVRVNVVAPGIVETPLTAQIQSDEEWGRAYATKSALGRWSRPDELAGAVVYLVSDAASFVTGSTLFVDGGWTAIDGRFTPVSFTHPTPPTICSGSA</sequence>
<dbReference type="Pfam" id="PF13561">
    <property type="entry name" value="adh_short_C2"/>
    <property type="match status" value="1"/>
</dbReference>
<keyword evidence="2" id="KW-0560">Oxidoreductase</keyword>
<evidence type="ECO:0000256" key="2">
    <source>
        <dbReference type="ARBA" id="ARBA00023002"/>
    </source>
</evidence>
<dbReference type="FunFam" id="3.40.50.720:FF:000084">
    <property type="entry name" value="Short-chain dehydrogenase reductase"/>
    <property type="match status" value="1"/>
</dbReference>
<evidence type="ECO:0000256" key="1">
    <source>
        <dbReference type="ARBA" id="ARBA00006484"/>
    </source>
</evidence>
<reference evidence="3 4" key="1">
    <citation type="journal article" date="2017" name="New Microbes New Infect">
        <title>Genome sequence of 'Leucobacter massiliensis' sp. nov. isolated from human pharynx after travel to the 2014 Hajj.</title>
        <authorList>
            <person name="Leangapichart T."/>
            <person name="Gautret P."/>
            <person name="Nguyen T.T."/>
            <person name="Armstrong N."/>
            <person name="Rolain J.M."/>
        </authorList>
    </citation>
    <scope>NUCLEOTIDE SEQUENCE [LARGE SCALE GENOMIC DNA]</scope>
    <source>
        <strain evidence="3 4">122RC15</strain>
    </source>
</reference>
<dbReference type="PROSITE" id="PS00061">
    <property type="entry name" value="ADH_SHORT"/>
    <property type="match status" value="1"/>
</dbReference>
<dbReference type="RefSeq" id="WP_105804871.1">
    <property type="nucleotide sequence ID" value="NZ_MWZD01000015.1"/>
</dbReference>
<dbReference type="OrthoDB" id="286404at2"/>
<evidence type="ECO:0000313" key="3">
    <source>
        <dbReference type="EMBL" id="PRI11599.1"/>
    </source>
</evidence>
<dbReference type="PANTHER" id="PTHR42760">
    <property type="entry name" value="SHORT-CHAIN DEHYDROGENASES/REDUCTASES FAMILY MEMBER"/>
    <property type="match status" value="1"/>
</dbReference>
<dbReference type="AlphaFoldDB" id="A0A2S9QPS7"/>
<organism evidence="3 4">
    <name type="scientific">Leucobacter massiliensis</name>
    <dbReference type="NCBI Taxonomy" id="1686285"/>
    <lineage>
        <taxon>Bacteria</taxon>
        <taxon>Bacillati</taxon>
        <taxon>Actinomycetota</taxon>
        <taxon>Actinomycetes</taxon>
        <taxon>Micrococcales</taxon>
        <taxon>Microbacteriaceae</taxon>
        <taxon>Leucobacter</taxon>
    </lineage>
</organism>
<dbReference type="GO" id="GO:0030497">
    <property type="term" value="P:fatty acid elongation"/>
    <property type="evidence" value="ECO:0007669"/>
    <property type="project" value="TreeGrafter"/>
</dbReference>
<dbReference type="InterPro" id="IPR020904">
    <property type="entry name" value="Sc_DH/Rdtase_CS"/>
</dbReference>
<dbReference type="InterPro" id="IPR036291">
    <property type="entry name" value="NAD(P)-bd_dom_sf"/>
</dbReference>
<protein>
    <submittedName>
        <fullName evidence="3">3-oxoacyl-ACP reductase</fullName>
    </submittedName>
</protein>
<dbReference type="PRINTS" id="PR00081">
    <property type="entry name" value="GDHRDH"/>
</dbReference>
<gene>
    <name evidence="3" type="ORF">B4915_05655</name>
</gene>
<dbReference type="PANTHER" id="PTHR42760:SF123">
    <property type="entry name" value="OXIDOREDUCTASE"/>
    <property type="match status" value="1"/>
</dbReference>
<dbReference type="InterPro" id="IPR002347">
    <property type="entry name" value="SDR_fam"/>
</dbReference>
<comment type="similarity">
    <text evidence="1">Belongs to the short-chain dehydrogenases/reductases (SDR) family.</text>
</comment>
<dbReference type="CDD" id="cd05233">
    <property type="entry name" value="SDR_c"/>
    <property type="match status" value="1"/>
</dbReference>
<dbReference type="EMBL" id="MWZD01000015">
    <property type="protein sequence ID" value="PRI11599.1"/>
    <property type="molecule type" value="Genomic_DNA"/>
</dbReference>
<keyword evidence="4" id="KW-1185">Reference proteome</keyword>
<dbReference type="GO" id="GO:0016616">
    <property type="term" value="F:oxidoreductase activity, acting on the CH-OH group of donors, NAD or NADP as acceptor"/>
    <property type="evidence" value="ECO:0007669"/>
    <property type="project" value="TreeGrafter"/>
</dbReference>
<dbReference type="SUPFAM" id="SSF51735">
    <property type="entry name" value="NAD(P)-binding Rossmann-fold domains"/>
    <property type="match status" value="1"/>
</dbReference>
<proteinExistence type="inferred from homology"/>
<comment type="caution">
    <text evidence="3">The sequence shown here is derived from an EMBL/GenBank/DDBJ whole genome shotgun (WGS) entry which is preliminary data.</text>
</comment>
<evidence type="ECO:0000313" key="4">
    <source>
        <dbReference type="Proteomes" id="UP000238650"/>
    </source>
</evidence>
<accession>A0A2S9QPS7</accession>
<dbReference type="Proteomes" id="UP000238650">
    <property type="component" value="Unassembled WGS sequence"/>
</dbReference>
<name>A0A2S9QPS7_9MICO</name>